<evidence type="ECO:0000313" key="1">
    <source>
        <dbReference type="EMBL" id="GGB58429.1"/>
    </source>
</evidence>
<reference evidence="2" key="1">
    <citation type="journal article" date="2019" name="Int. J. Syst. Evol. Microbiol.">
        <title>The Global Catalogue of Microorganisms (GCM) 10K type strain sequencing project: providing services to taxonomists for standard genome sequencing and annotation.</title>
        <authorList>
            <consortium name="The Broad Institute Genomics Platform"/>
            <consortium name="The Broad Institute Genome Sequencing Center for Infectious Disease"/>
            <person name="Wu L."/>
            <person name="Ma J."/>
        </authorList>
    </citation>
    <scope>NUCLEOTIDE SEQUENCE [LARGE SCALE GENOMIC DNA]</scope>
    <source>
        <strain evidence="2">CGMCC 1.12851</strain>
    </source>
</reference>
<accession>A0ABQ1J2M1</accession>
<proteinExistence type="predicted"/>
<evidence type="ECO:0008006" key="3">
    <source>
        <dbReference type="Google" id="ProtNLM"/>
    </source>
</evidence>
<protein>
    <recommendedName>
        <fullName evidence="3">Lipoprotein</fullName>
    </recommendedName>
</protein>
<organism evidence="1 2">
    <name type="scientific">Blastomonas aquatica</name>
    <dbReference type="NCBI Taxonomy" id="1510276"/>
    <lineage>
        <taxon>Bacteria</taxon>
        <taxon>Pseudomonadati</taxon>
        <taxon>Pseudomonadota</taxon>
        <taxon>Alphaproteobacteria</taxon>
        <taxon>Sphingomonadales</taxon>
        <taxon>Sphingomonadaceae</taxon>
        <taxon>Blastomonas</taxon>
    </lineage>
</organism>
<name>A0ABQ1J2M1_9SPHN</name>
<dbReference type="Proteomes" id="UP000614261">
    <property type="component" value="Unassembled WGS sequence"/>
</dbReference>
<sequence>MRVIVLSVLLAGCTTPDAYPSREAVYWDNPTTGRYWVASDTEPAAISKVATSCGAKVDGSVANHGVVPPGFSVHTFHFVGENSATARNCMIDRLRAVPQLTTYLR</sequence>
<evidence type="ECO:0000313" key="2">
    <source>
        <dbReference type="Proteomes" id="UP000614261"/>
    </source>
</evidence>
<comment type="caution">
    <text evidence="1">The sequence shown here is derived from an EMBL/GenBank/DDBJ whole genome shotgun (WGS) entry which is preliminary data.</text>
</comment>
<gene>
    <name evidence="1" type="ORF">GCM10010833_11500</name>
</gene>
<keyword evidence="2" id="KW-1185">Reference proteome</keyword>
<dbReference type="EMBL" id="BMGD01000002">
    <property type="protein sequence ID" value="GGB58429.1"/>
    <property type="molecule type" value="Genomic_DNA"/>
</dbReference>